<evidence type="ECO:0000313" key="2">
    <source>
        <dbReference type="Proteomes" id="UP001333996"/>
    </source>
</evidence>
<protein>
    <submittedName>
        <fullName evidence="1">SUKH-4 family immunity protein</fullName>
    </submittedName>
</protein>
<accession>A0ABU7FIL0</accession>
<comment type="caution">
    <text evidence="1">The sequence shown here is derived from an EMBL/GenBank/DDBJ whole genome shotgun (WGS) entry which is preliminary data.</text>
</comment>
<name>A0ABU7FIL0_9ACTN</name>
<dbReference type="Pfam" id="PF14435">
    <property type="entry name" value="SUKH-4"/>
    <property type="match status" value="1"/>
</dbReference>
<dbReference type="EMBL" id="JAYWVC010000045">
    <property type="protein sequence ID" value="MED7823477.1"/>
    <property type="molecule type" value="Genomic_DNA"/>
</dbReference>
<keyword evidence="2" id="KW-1185">Reference proteome</keyword>
<dbReference type="Proteomes" id="UP001333996">
    <property type="component" value="Unassembled WGS sequence"/>
</dbReference>
<proteinExistence type="predicted"/>
<sequence length="175" mass="19207">MATQQQLIDLFGAGNITCLDVSDREVFKSAGIEAAELFDVGLPDRLTGMFSAEVVSDPETFDGVSASIGGTQVTLVTLGAPHSDSDLRYYLNPLDGQILLARLVAENVEIEVVNESLGNFIEFLYRIGRYKAFSKAADDSQQADYKDLLTAYLTTLDPGSLKESDNWWSMVIRQL</sequence>
<reference evidence="1" key="1">
    <citation type="submission" date="2024-01" db="EMBL/GenBank/DDBJ databases">
        <title>First draft genome sequence data of TA4-1, the type strain of Gram-positive actinobacterium Streptomyces chiangmaiensis.</title>
        <authorList>
            <person name="Yasawong M."/>
            <person name="Nantapong N."/>
        </authorList>
    </citation>
    <scope>NUCLEOTIDE SEQUENCE</scope>
    <source>
        <strain evidence="1">TA4-1</strain>
    </source>
</reference>
<organism evidence="1 2">
    <name type="scientific">Streptomyces chiangmaiensis</name>
    <dbReference type="NCBI Taxonomy" id="766497"/>
    <lineage>
        <taxon>Bacteria</taxon>
        <taxon>Bacillati</taxon>
        <taxon>Actinomycetota</taxon>
        <taxon>Actinomycetes</taxon>
        <taxon>Kitasatosporales</taxon>
        <taxon>Streptomycetaceae</taxon>
        <taxon>Streptomyces</taxon>
    </lineage>
</organism>
<gene>
    <name evidence="1" type="ORF">VXC91_16145</name>
</gene>
<evidence type="ECO:0000313" key="1">
    <source>
        <dbReference type="EMBL" id="MED7823477.1"/>
    </source>
</evidence>
<dbReference type="RefSeq" id="WP_329507962.1">
    <property type="nucleotide sequence ID" value="NZ_BAAAYZ010000190.1"/>
</dbReference>
<dbReference type="InterPro" id="IPR025851">
    <property type="entry name" value="SUKH-4"/>
</dbReference>